<dbReference type="RefSeq" id="WP_013415903.1">
    <property type="nucleotide sequence ID" value="NC_014659.1"/>
</dbReference>
<dbReference type="InterPro" id="IPR024607">
    <property type="entry name" value="Sulfatase_CS"/>
</dbReference>
<dbReference type="CDD" id="cd16025">
    <property type="entry name" value="PAS_like"/>
    <property type="match status" value="1"/>
</dbReference>
<evidence type="ECO:0000256" key="3">
    <source>
        <dbReference type="ARBA" id="ARBA00022801"/>
    </source>
</evidence>
<dbReference type="EMBL" id="FN563149">
    <property type="protein sequence ID" value="CBH48199.1"/>
    <property type="molecule type" value="Genomic_DNA"/>
</dbReference>
<comment type="similarity">
    <text evidence="1">Belongs to the sulfatase family.</text>
</comment>
<dbReference type="PANTHER" id="PTHR42693:SF43">
    <property type="entry name" value="BLL2667 PROTEIN"/>
    <property type="match status" value="1"/>
</dbReference>
<dbReference type="Pfam" id="PF00884">
    <property type="entry name" value="Sulfatase"/>
    <property type="match status" value="1"/>
</dbReference>
<evidence type="ECO:0000256" key="4">
    <source>
        <dbReference type="ARBA" id="ARBA00022837"/>
    </source>
</evidence>
<dbReference type="Gene3D" id="3.40.720.10">
    <property type="entry name" value="Alkaline Phosphatase, subunit A"/>
    <property type="match status" value="1"/>
</dbReference>
<dbReference type="AlphaFoldDB" id="A0A3S5Y6M0"/>
<dbReference type="InterPro" id="IPR000917">
    <property type="entry name" value="Sulfatase_N"/>
</dbReference>
<dbReference type="GO" id="GO:0046872">
    <property type="term" value="F:metal ion binding"/>
    <property type="evidence" value="ECO:0007669"/>
    <property type="project" value="UniProtKB-KW"/>
</dbReference>
<dbReference type="PANTHER" id="PTHR42693">
    <property type="entry name" value="ARYLSULFATASE FAMILY MEMBER"/>
    <property type="match status" value="1"/>
</dbReference>
<name>A0A3S5Y6M0_RHOH1</name>
<gene>
    <name evidence="6" type="ordered locus">REQ_21460</name>
</gene>
<evidence type="ECO:0000256" key="2">
    <source>
        <dbReference type="ARBA" id="ARBA00022723"/>
    </source>
</evidence>
<dbReference type="Gene3D" id="3.30.1120.10">
    <property type="match status" value="1"/>
</dbReference>
<reference evidence="6" key="1">
    <citation type="journal article" date="2010" name="PLoS Genet.">
        <title>The genome of a pathogenic rhodococcus: cooptive virulence underpinned by key gene acquisitions.</title>
        <authorList>
            <person name="Letek M."/>
            <person name="Gonzalez P."/>
            <person name="Macarthur I."/>
            <person name="Rodriguez H."/>
            <person name="Freeman T.C."/>
            <person name="Valero-Rello A."/>
            <person name="Blanco M."/>
            <person name="Buckley T."/>
            <person name="Cherevach I."/>
            <person name="Fahey R."/>
            <person name="Hapeshi A."/>
            <person name="Holdstock J."/>
            <person name="Leadon D."/>
            <person name="Navas J."/>
            <person name="Ocampo A."/>
            <person name="Quail M.A."/>
            <person name="Sanders M."/>
            <person name="Scortti M.M."/>
            <person name="Prescott J.F."/>
            <person name="Fogarty U."/>
            <person name="Meijer W.G."/>
            <person name="Parkhill J."/>
            <person name="Bentley S.D."/>
            <person name="Vazquez-Boland J.A."/>
        </authorList>
    </citation>
    <scope>NUCLEOTIDE SEQUENCE [LARGE SCALE GENOMIC DNA]</scope>
    <source>
        <strain evidence="6 7">103S</strain>
    </source>
</reference>
<evidence type="ECO:0000313" key="6">
    <source>
        <dbReference type="EMBL" id="CBH48199.1"/>
    </source>
</evidence>
<protein>
    <submittedName>
        <fullName evidence="6">Sulfatase</fullName>
    </submittedName>
</protein>
<dbReference type="Proteomes" id="UP001154400">
    <property type="component" value="Chromosome"/>
</dbReference>
<accession>A0A3S5Y6M0</accession>
<dbReference type="KEGG" id="req:REQ_21460"/>
<sequence>MDRTQLPIHLTPETVDAAHDVRDQQVPFPGPPRVTAPEGAPNVLVILLDDMGFGASSAFGGPCSMPVAEQLAADGLRFNRFHTTAICSPTRAALLTGRNHHSVGMGVVTDFSSSAPGYTGVRPLDAAPLARTLRENGYATGVFGKWHQIPQDEITPVGPFTHWPTREGFDTFYGIIGGADDQFHPNLYSGTAQVEPPSTPEQGYHLSEDLVDKTRDWIRSVRDVDKDRPWFAYLPFGATHSPFQVPDSWRDRYRGKFGHGWDAQREQTLERQKELGVVPPGTLLSPWPDGAPHWDELDDDGRVVAERLMEMYAAFAEHTDEQVGRLVEFLRAAGELENTVVFYILGDNGASCEGRLTGTFNESRTYNGLPETAAEIRDRLDEIGGPTSYVNYPVGWALAMDTPFQWTKQVASHFGGTRNGLVVHWPKGISDRGGVRTQWHHVIDVAPTILEAAGIPHPDRVDGIAQRPIEGTSMLYALRDGAAPDRHLTQYFEIFGNRGIFHDGWTAVTKHRSPWDLSRTDPIPFDQDTWELYDITRDFSQATDLASEYPERLAALQELFLEQARLHQVLPLDDRGIERMDAAVAGRRVPDLGGRVTVPAGTRRLPTAAFPSTSNTSFRLSVPVVADSAESDGVLVSLGNSFNGLSFYVREGVVTFAHNLCSVVTTHVRATESLAAGAHLLEYLFAYDGGGIGRGGTGHILVDGRIVGEGRVERTALFGSGRLTVGANPGTPVTSDYARGDEYRYTGRIGEVTLETEAAGGRPTDAQRLAAELVTH</sequence>
<evidence type="ECO:0000313" key="7">
    <source>
        <dbReference type="Proteomes" id="UP000006892"/>
    </source>
</evidence>
<keyword evidence="3" id="KW-0378">Hydrolase</keyword>
<dbReference type="InterPro" id="IPR017850">
    <property type="entry name" value="Alkaline_phosphatase_core_sf"/>
</dbReference>
<feature type="domain" description="Sulfatase N-terminal" evidence="5">
    <location>
        <begin position="41"/>
        <end position="455"/>
    </location>
</feature>
<evidence type="ECO:0000259" key="5">
    <source>
        <dbReference type="Pfam" id="PF00884"/>
    </source>
</evidence>
<keyword evidence="2" id="KW-0479">Metal-binding</keyword>
<dbReference type="InterPro" id="IPR050738">
    <property type="entry name" value="Sulfatase"/>
</dbReference>
<keyword evidence="4" id="KW-0106">Calcium</keyword>
<dbReference type="SUPFAM" id="SSF53649">
    <property type="entry name" value="Alkaline phosphatase-like"/>
    <property type="match status" value="1"/>
</dbReference>
<evidence type="ECO:0000256" key="1">
    <source>
        <dbReference type="ARBA" id="ARBA00008779"/>
    </source>
</evidence>
<proteinExistence type="inferred from homology"/>
<organism evidence="6">
    <name type="scientific">Rhodococcus hoagii (strain 103S)</name>
    <name type="common">Rhodococcus equi</name>
    <dbReference type="NCBI Taxonomy" id="685727"/>
    <lineage>
        <taxon>Bacteria</taxon>
        <taxon>Bacillati</taxon>
        <taxon>Actinomycetota</taxon>
        <taxon>Actinomycetes</taxon>
        <taxon>Mycobacteriales</taxon>
        <taxon>Nocardiaceae</taxon>
        <taxon>Prescottella</taxon>
    </lineage>
</organism>
<dbReference type="GO" id="GO:0016787">
    <property type="term" value="F:hydrolase activity"/>
    <property type="evidence" value="ECO:0007669"/>
    <property type="project" value="UniProtKB-KW"/>
</dbReference>
<dbReference type="PROSITE" id="PS00523">
    <property type="entry name" value="SULFATASE_1"/>
    <property type="match status" value="1"/>
</dbReference>